<feature type="domain" description="CID" evidence="2">
    <location>
        <begin position="1"/>
        <end position="86"/>
    </location>
</feature>
<dbReference type="InterPro" id="IPR024637">
    <property type="entry name" value="Ctk3_C"/>
</dbReference>
<dbReference type="PROSITE" id="PS51391">
    <property type="entry name" value="CID"/>
    <property type="match status" value="1"/>
</dbReference>
<name>A0A9N9E367_9GLOM</name>
<protein>
    <submittedName>
        <fullName evidence="3">9282_t:CDS:1</fullName>
    </submittedName>
</protein>
<gene>
    <name evidence="3" type="ORF">ALEPTO_LOCUS10364</name>
</gene>
<sequence>GSMNCRVNILYVLDYILEYSRNKQFTGYFELVEEYLPNLVDKVVPYEPRGRININHMKKLLQIWKKKEYFSRAALDAAEKALERRKKCDDIGKAHFNQQEIQKRVEEDRERHKRLREHSWILPSTSEAPAQEFDKFWEETSDLSDDDYKKILRENKIFDPRYPWREDMKSITKRKKTLAENEISELGQEVIEALGQGKEKIITVVPIMAIMKLEENIPDEKINWKIEKEEGDSGHHSLGDESANLETKGQELVNTQTKIEAIFPVTQTPNHQLEVPEIKDINETVTDLVMQELNDPPISVGAEIIPIARSPGIGLTVPENVNNDNSELLTQELENHQTVVESLNPEVTSNSVGAIPQPVSPTRARRGRGRGRKANDASVRGTKYPGNDFIAPEAKEDTSNYGVELNNQESDGRPTNLKIVLPKIESSSDNRATTVSRRGSAVGVRRGRGARKTNDASVRGTLEVGEQTPGQRKTAKTSTTTTSTITTTTTTKKRKTVSRK</sequence>
<feature type="region of interest" description="Disordered" evidence="1">
    <location>
        <begin position="428"/>
        <end position="500"/>
    </location>
</feature>
<feature type="region of interest" description="Disordered" evidence="1">
    <location>
        <begin position="348"/>
        <end position="393"/>
    </location>
</feature>
<dbReference type="InterPro" id="IPR042326">
    <property type="entry name" value="Ctk3"/>
</dbReference>
<dbReference type="PANTHER" id="PTHR28291:SF1">
    <property type="entry name" value="CTD KINASE SUBUNIT GAMMA"/>
    <property type="match status" value="1"/>
</dbReference>
<feature type="compositionally biased region" description="Low complexity" evidence="1">
    <location>
        <begin position="435"/>
        <end position="444"/>
    </location>
</feature>
<dbReference type="Pfam" id="PF12350">
    <property type="entry name" value="CTK3_C"/>
    <property type="match status" value="1"/>
</dbReference>
<comment type="caution">
    <text evidence="3">The sequence shown here is derived from an EMBL/GenBank/DDBJ whole genome shotgun (WGS) entry which is preliminary data.</text>
</comment>
<dbReference type="GO" id="GO:0032786">
    <property type="term" value="P:positive regulation of DNA-templated transcription, elongation"/>
    <property type="evidence" value="ECO:0007669"/>
    <property type="project" value="InterPro"/>
</dbReference>
<dbReference type="OrthoDB" id="21266at2759"/>
<dbReference type="InterPro" id="IPR006569">
    <property type="entry name" value="CID_dom"/>
</dbReference>
<organism evidence="3 4">
    <name type="scientific">Ambispora leptoticha</name>
    <dbReference type="NCBI Taxonomy" id="144679"/>
    <lineage>
        <taxon>Eukaryota</taxon>
        <taxon>Fungi</taxon>
        <taxon>Fungi incertae sedis</taxon>
        <taxon>Mucoromycota</taxon>
        <taxon>Glomeromycotina</taxon>
        <taxon>Glomeromycetes</taxon>
        <taxon>Archaeosporales</taxon>
        <taxon>Ambisporaceae</taxon>
        <taxon>Ambispora</taxon>
    </lineage>
</organism>
<evidence type="ECO:0000259" key="2">
    <source>
        <dbReference type="PROSITE" id="PS51391"/>
    </source>
</evidence>
<evidence type="ECO:0000313" key="3">
    <source>
        <dbReference type="EMBL" id="CAG8662434.1"/>
    </source>
</evidence>
<evidence type="ECO:0000256" key="1">
    <source>
        <dbReference type="SAM" id="MobiDB-lite"/>
    </source>
</evidence>
<keyword evidence="4" id="KW-1185">Reference proteome</keyword>
<feature type="compositionally biased region" description="Low complexity" evidence="1">
    <location>
        <begin position="476"/>
        <end position="490"/>
    </location>
</feature>
<dbReference type="InterPro" id="IPR008942">
    <property type="entry name" value="ENTH_VHS"/>
</dbReference>
<feature type="compositionally biased region" description="Basic residues" evidence="1">
    <location>
        <begin position="363"/>
        <end position="372"/>
    </location>
</feature>
<dbReference type="PANTHER" id="PTHR28291">
    <property type="entry name" value="CTD KINASE SUBUNIT GAMMA"/>
    <property type="match status" value="1"/>
</dbReference>
<dbReference type="Pfam" id="PF12243">
    <property type="entry name" value="CTK3"/>
    <property type="match status" value="1"/>
</dbReference>
<feature type="compositionally biased region" description="Basic residues" evidence="1">
    <location>
        <begin position="491"/>
        <end position="500"/>
    </location>
</feature>
<proteinExistence type="predicted"/>
<accession>A0A9N9E367</accession>
<evidence type="ECO:0000313" key="4">
    <source>
        <dbReference type="Proteomes" id="UP000789508"/>
    </source>
</evidence>
<feature type="non-terminal residue" evidence="3">
    <location>
        <position position="500"/>
    </location>
</feature>
<dbReference type="GO" id="GO:0070692">
    <property type="term" value="C:CTDK-1 complex"/>
    <property type="evidence" value="ECO:0007669"/>
    <property type="project" value="InterPro"/>
</dbReference>
<dbReference type="EMBL" id="CAJVPS010011048">
    <property type="protein sequence ID" value="CAG8662434.1"/>
    <property type="molecule type" value="Genomic_DNA"/>
</dbReference>
<dbReference type="InterPro" id="IPR024638">
    <property type="entry name" value="Ctk3_N"/>
</dbReference>
<reference evidence="3" key="1">
    <citation type="submission" date="2021-06" db="EMBL/GenBank/DDBJ databases">
        <authorList>
            <person name="Kallberg Y."/>
            <person name="Tangrot J."/>
            <person name="Rosling A."/>
        </authorList>
    </citation>
    <scope>NUCLEOTIDE SEQUENCE</scope>
    <source>
        <strain evidence="3">FL130A</strain>
    </source>
</reference>
<dbReference type="Proteomes" id="UP000789508">
    <property type="component" value="Unassembled WGS sequence"/>
</dbReference>
<dbReference type="AlphaFoldDB" id="A0A9N9E367"/>
<dbReference type="GO" id="GO:0045943">
    <property type="term" value="P:positive regulation of transcription by RNA polymerase I"/>
    <property type="evidence" value="ECO:0007669"/>
    <property type="project" value="TreeGrafter"/>
</dbReference>
<dbReference type="Gene3D" id="1.25.40.90">
    <property type="match status" value="1"/>
</dbReference>